<evidence type="ECO:0000313" key="7">
    <source>
        <dbReference type="Proteomes" id="UP001152759"/>
    </source>
</evidence>
<dbReference type="SUPFAM" id="SSF50249">
    <property type="entry name" value="Nucleic acid-binding proteins"/>
    <property type="match status" value="1"/>
</dbReference>
<evidence type="ECO:0008006" key="8">
    <source>
        <dbReference type="Google" id="ProtNLM"/>
    </source>
</evidence>
<gene>
    <name evidence="6" type="ORF">BEMITA_LOCUS1358</name>
</gene>
<dbReference type="InterPro" id="IPR022669">
    <property type="entry name" value="Ribosomal_uL2_C"/>
</dbReference>
<dbReference type="EMBL" id="OU963862">
    <property type="protein sequence ID" value="CAH0381739.1"/>
    <property type="molecule type" value="Genomic_DNA"/>
</dbReference>
<dbReference type="SMART" id="SM01383">
    <property type="entry name" value="Ribosomal_L2"/>
    <property type="match status" value="1"/>
</dbReference>
<evidence type="ECO:0000256" key="3">
    <source>
        <dbReference type="ARBA" id="ARBA00023274"/>
    </source>
</evidence>
<dbReference type="SUPFAM" id="SSF50104">
    <property type="entry name" value="Translation proteins SH3-like domain"/>
    <property type="match status" value="1"/>
</dbReference>
<feature type="domain" description="Large ribosomal subunit protein uL2 C-terminal" evidence="4">
    <location>
        <begin position="172"/>
        <end position="285"/>
    </location>
</feature>
<reference evidence="6" key="1">
    <citation type="submission" date="2021-12" db="EMBL/GenBank/DDBJ databases">
        <authorList>
            <person name="King R."/>
        </authorList>
    </citation>
    <scope>NUCLEOTIDE SEQUENCE</scope>
</reference>
<dbReference type="KEGG" id="btab:109044772"/>
<keyword evidence="3" id="KW-0687">Ribonucleoprotein</keyword>
<dbReference type="InterPro" id="IPR014722">
    <property type="entry name" value="Rib_uL2_dom2"/>
</dbReference>
<dbReference type="AlphaFoldDB" id="A0A9N9ZXS6"/>
<keyword evidence="7" id="KW-1185">Reference proteome</keyword>
<dbReference type="InterPro" id="IPR002171">
    <property type="entry name" value="Ribosomal_uL2"/>
</dbReference>
<dbReference type="Pfam" id="PF00181">
    <property type="entry name" value="Ribosomal_L2_N"/>
    <property type="match status" value="1"/>
</dbReference>
<dbReference type="SMART" id="SM01382">
    <property type="entry name" value="Ribosomal_L2_C"/>
    <property type="match status" value="1"/>
</dbReference>
<evidence type="ECO:0000313" key="6">
    <source>
        <dbReference type="EMBL" id="CAH0381739.1"/>
    </source>
</evidence>
<dbReference type="Gene3D" id="2.40.50.140">
    <property type="entry name" value="Nucleic acid-binding proteins"/>
    <property type="match status" value="1"/>
</dbReference>
<dbReference type="Gene3D" id="2.30.30.30">
    <property type="match status" value="1"/>
</dbReference>
<dbReference type="Pfam" id="PF03947">
    <property type="entry name" value="Ribosomal_L2_C"/>
    <property type="match status" value="1"/>
</dbReference>
<dbReference type="PANTHER" id="PTHR13691">
    <property type="entry name" value="RIBOSOMAL PROTEIN L2"/>
    <property type="match status" value="1"/>
</dbReference>
<evidence type="ECO:0000259" key="4">
    <source>
        <dbReference type="SMART" id="SM01382"/>
    </source>
</evidence>
<dbReference type="GO" id="GO:0003735">
    <property type="term" value="F:structural constituent of ribosome"/>
    <property type="evidence" value="ECO:0007669"/>
    <property type="project" value="InterPro"/>
</dbReference>
<feature type="domain" description="Large ribosomal subunit protein uL2 RNA-binding" evidence="5">
    <location>
        <begin position="80"/>
        <end position="161"/>
    </location>
</feature>
<name>A0A9N9ZXS6_BEMTA</name>
<dbReference type="PANTHER" id="PTHR13691:SF73">
    <property type="entry name" value="LARGE RIBOSOMAL SUBUNIT PROTEIN UL2M"/>
    <property type="match status" value="1"/>
</dbReference>
<proteinExistence type="inferred from homology"/>
<dbReference type="GO" id="GO:0005762">
    <property type="term" value="C:mitochondrial large ribosomal subunit"/>
    <property type="evidence" value="ECO:0007669"/>
    <property type="project" value="TreeGrafter"/>
</dbReference>
<evidence type="ECO:0000256" key="1">
    <source>
        <dbReference type="ARBA" id="ARBA00005636"/>
    </source>
</evidence>
<accession>A0A9N9ZXS6</accession>
<comment type="similarity">
    <text evidence="1">Belongs to the universal ribosomal protein uL2 family.</text>
</comment>
<evidence type="ECO:0000259" key="5">
    <source>
        <dbReference type="SMART" id="SM01383"/>
    </source>
</evidence>
<dbReference type="GO" id="GO:0003723">
    <property type="term" value="F:RNA binding"/>
    <property type="evidence" value="ECO:0007669"/>
    <property type="project" value="TreeGrafter"/>
</dbReference>
<organism evidence="6 7">
    <name type="scientific">Bemisia tabaci</name>
    <name type="common">Sweetpotato whitefly</name>
    <name type="synonym">Aleurodes tabaci</name>
    <dbReference type="NCBI Taxonomy" id="7038"/>
    <lineage>
        <taxon>Eukaryota</taxon>
        <taxon>Metazoa</taxon>
        <taxon>Ecdysozoa</taxon>
        <taxon>Arthropoda</taxon>
        <taxon>Hexapoda</taxon>
        <taxon>Insecta</taxon>
        <taxon>Pterygota</taxon>
        <taxon>Neoptera</taxon>
        <taxon>Paraneoptera</taxon>
        <taxon>Hemiptera</taxon>
        <taxon>Sternorrhyncha</taxon>
        <taxon>Aleyrodoidea</taxon>
        <taxon>Aleyrodidae</taxon>
        <taxon>Aleyrodinae</taxon>
        <taxon>Bemisia</taxon>
    </lineage>
</organism>
<evidence type="ECO:0000256" key="2">
    <source>
        <dbReference type="ARBA" id="ARBA00022980"/>
    </source>
</evidence>
<dbReference type="InterPro" id="IPR012340">
    <property type="entry name" value="NA-bd_OB-fold"/>
</dbReference>
<dbReference type="InterPro" id="IPR022666">
    <property type="entry name" value="Ribosomal_uL2_RNA-bd_dom"/>
</dbReference>
<dbReference type="Proteomes" id="UP001152759">
    <property type="component" value="Chromosome 1"/>
</dbReference>
<protein>
    <recommendedName>
        <fullName evidence="8">39S ribosomal protein L2, mitochondrial</fullName>
    </recommendedName>
</protein>
<keyword evidence="2" id="KW-0689">Ribosomal protein</keyword>
<dbReference type="InterPro" id="IPR008991">
    <property type="entry name" value="Translation_prot_SH3-like_sf"/>
</dbReference>
<sequence>MNPVAQTLRLLQPKIYNNHVQLPQILNFNKIVVTCVRNWNHIHLDLDDRHRLKKSRYYKREVHFPEKYTVKPIPYTNLGGRDPETGRVVVKGLGGGIKHKYHWIDWYRVGPKDDSPPTIEKVLKIIKSGIRTADIALVGVEGRLKYIVASANMKAGDLLKTSMFIPRIPVAAEEGDAYPIGALTLGTIIHNVEMYPEKGAAFCKAAGSFATITRKIGDRVIVQLPSKHELSLDPHCMATVGRVSNLDHASTDLGTIGWREAGNRPRSGLWQRKGGRFGLKIKPPPPIKYIEPPKDEYKPKEIVFSCDKPHGWFGLFPWS</sequence>
<dbReference type="GO" id="GO:0032543">
    <property type="term" value="P:mitochondrial translation"/>
    <property type="evidence" value="ECO:0007669"/>
    <property type="project" value="TreeGrafter"/>
</dbReference>